<evidence type="ECO:0000313" key="2">
    <source>
        <dbReference type="Proteomes" id="UP000243686"/>
    </source>
</evidence>
<gene>
    <name evidence="1" type="ORF">X801_04741</name>
</gene>
<dbReference type="EMBL" id="KV893346">
    <property type="protein sequence ID" value="OON19392.1"/>
    <property type="molecule type" value="Genomic_DNA"/>
</dbReference>
<feature type="non-terminal residue" evidence="1">
    <location>
        <position position="108"/>
    </location>
</feature>
<evidence type="ECO:0000313" key="1">
    <source>
        <dbReference type="EMBL" id="OON19392.1"/>
    </source>
</evidence>
<reference evidence="1 2" key="1">
    <citation type="submission" date="2015-03" db="EMBL/GenBank/DDBJ databases">
        <title>Draft genome of the nematode, Opisthorchis viverrini.</title>
        <authorList>
            <person name="Mitreva M."/>
        </authorList>
    </citation>
    <scope>NUCLEOTIDE SEQUENCE [LARGE SCALE GENOMIC DNA]</scope>
    <source>
        <strain evidence="1">Khon Kaen</strain>
    </source>
</reference>
<dbReference type="AlphaFoldDB" id="A0A1S8WXZ7"/>
<dbReference type="Proteomes" id="UP000243686">
    <property type="component" value="Unassembled WGS sequence"/>
</dbReference>
<protein>
    <submittedName>
        <fullName evidence="1">Uncharacterized protein</fullName>
    </submittedName>
</protein>
<proteinExistence type="predicted"/>
<keyword evidence="2" id="KW-1185">Reference proteome</keyword>
<accession>A0A1S8WXZ7</accession>
<sequence>MKMFKASEVHEESFNVRIASDSPPVPAEFQNDQAHHGLQEMTWENLRIHLFNIAGIKWRQRVRNMPIAERLLVHKSPAAASRRNLRPRYGRAGTASTGACLFRNVAVF</sequence>
<name>A0A1S8WXZ7_OPIVI</name>
<organism evidence="1 2">
    <name type="scientific">Opisthorchis viverrini</name>
    <name type="common">Southeast Asian liver fluke</name>
    <dbReference type="NCBI Taxonomy" id="6198"/>
    <lineage>
        <taxon>Eukaryota</taxon>
        <taxon>Metazoa</taxon>
        <taxon>Spiralia</taxon>
        <taxon>Lophotrochozoa</taxon>
        <taxon>Platyhelminthes</taxon>
        <taxon>Trematoda</taxon>
        <taxon>Digenea</taxon>
        <taxon>Opisthorchiida</taxon>
        <taxon>Opisthorchiata</taxon>
        <taxon>Opisthorchiidae</taxon>
        <taxon>Opisthorchis</taxon>
    </lineage>
</organism>